<gene>
    <name evidence="3" type="ORF">G0Q06_13345</name>
</gene>
<dbReference type="Proteomes" id="UP000478417">
    <property type="component" value="Unassembled WGS sequence"/>
</dbReference>
<dbReference type="EMBL" id="JAAGNX010000003">
    <property type="protein sequence ID" value="NDV63444.1"/>
    <property type="molecule type" value="Genomic_DNA"/>
</dbReference>
<keyword evidence="4" id="KW-1185">Reference proteome</keyword>
<evidence type="ECO:0000259" key="2">
    <source>
        <dbReference type="Pfam" id="PF01878"/>
    </source>
</evidence>
<dbReference type="SUPFAM" id="SSF88697">
    <property type="entry name" value="PUA domain-like"/>
    <property type="match status" value="1"/>
</dbReference>
<dbReference type="Gene3D" id="3.10.590.10">
    <property type="entry name" value="ph1033 like domains"/>
    <property type="match status" value="1"/>
</dbReference>
<dbReference type="InterPro" id="IPR015947">
    <property type="entry name" value="PUA-like_sf"/>
</dbReference>
<evidence type="ECO:0000313" key="4">
    <source>
        <dbReference type="Proteomes" id="UP000478417"/>
    </source>
</evidence>
<name>A0A6B2M5R3_9BACT</name>
<dbReference type="InterPro" id="IPR002740">
    <property type="entry name" value="EVE_domain"/>
</dbReference>
<feature type="domain" description="EVE" evidence="2">
    <location>
        <begin position="2"/>
        <end position="151"/>
    </location>
</feature>
<accession>A0A6B2M5R3</accession>
<protein>
    <submittedName>
        <fullName evidence="3">EVE domain-containing protein</fullName>
    </submittedName>
</protein>
<keyword evidence="1" id="KW-0597">Phosphoprotein</keyword>
<comment type="caution">
    <text evidence="3">The sequence shown here is derived from an EMBL/GenBank/DDBJ whole genome shotgun (WGS) entry which is preliminary data.</text>
</comment>
<organism evidence="3 4">
    <name type="scientific">Oceanipulchritudo coccoides</name>
    <dbReference type="NCBI Taxonomy" id="2706888"/>
    <lineage>
        <taxon>Bacteria</taxon>
        <taxon>Pseudomonadati</taxon>
        <taxon>Verrucomicrobiota</taxon>
        <taxon>Opitutia</taxon>
        <taxon>Puniceicoccales</taxon>
        <taxon>Oceanipulchritudinaceae</taxon>
        <taxon>Oceanipulchritudo</taxon>
    </lineage>
</organism>
<dbReference type="RefSeq" id="WP_163967018.1">
    <property type="nucleotide sequence ID" value="NZ_JAAGNX010000003.1"/>
</dbReference>
<dbReference type="InterPro" id="IPR052181">
    <property type="entry name" value="5hmC_binding"/>
</dbReference>
<dbReference type="PANTHER" id="PTHR14087">
    <property type="entry name" value="THYMOCYTE NUCLEAR PROTEIN 1"/>
    <property type="match status" value="1"/>
</dbReference>
<dbReference type="InterPro" id="IPR047197">
    <property type="entry name" value="THYN1-like_EVE"/>
</dbReference>
<proteinExistence type="predicted"/>
<dbReference type="FunFam" id="3.10.590.10:FF:000003">
    <property type="entry name" value="Thymocyte nuclear protein 1"/>
    <property type="match status" value="1"/>
</dbReference>
<reference evidence="3 4" key="1">
    <citation type="submission" date="2020-02" db="EMBL/GenBank/DDBJ databases">
        <title>Albibacoteraceae fam. nov., the first described family within the subdivision 4 Verrucomicrobia.</title>
        <authorList>
            <person name="Xi F."/>
        </authorList>
    </citation>
    <scope>NUCLEOTIDE SEQUENCE [LARGE SCALE GENOMIC DNA]</scope>
    <source>
        <strain evidence="3 4">CK1056</strain>
    </source>
</reference>
<dbReference type="AlphaFoldDB" id="A0A6B2M5R3"/>
<dbReference type="PANTHER" id="PTHR14087:SF7">
    <property type="entry name" value="THYMOCYTE NUCLEAR PROTEIN 1"/>
    <property type="match status" value="1"/>
</dbReference>
<dbReference type="Pfam" id="PF01878">
    <property type="entry name" value="EVE"/>
    <property type="match status" value="1"/>
</dbReference>
<sequence length="155" mass="18163">MNIWLMKSEPDVYSFDDLKKADKRTSMWEGVRNYQARNFMRDDMCKGDVVLFYHSNCKEPGIVGLAEISSSKAYPDPTQFDKKSNYFDPKSDPENPRWLVVDVRYRKAVKRPVTLKEIKAHPELGKMKVAQRGMRLSIQPVDKAHYDIIQKEFWG</sequence>
<dbReference type="CDD" id="cd21133">
    <property type="entry name" value="EVE"/>
    <property type="match status" value="1"/>
</dbReference>
<evidence type="ECO:0000256" key="1">
    <source>
        <dbReference type="ARBA" id="ARBA00022553"/>
    </source>
</evidence>
<evidence type="ECO:0000313" key="3">
    <source>
        <dbReference type="EMBL" id="NDV63444.1"/>
    </source>
</evidence>